<evidence type="ECO:0000313" key="2">
    <source>
        <dbReference type="Proteomes" id="UP000009138"/>
    </source>
</evidence>
<proteinExistence type="predicted"/>
<protein>
    <submittedName>
        <fullName evidence="1">Uncharacterized protein</fullName>
    </submittedName>
</protein>
<dbReference type="OrthoDB" id="2288096at2759"/>
<reference evidence="1 2" key="1">
    <citation type="journal article" date="2009" name="PLoS Genet.">
        <title>Genomic analysis of the basal lineage fungus Rhizopus oryzae reveals a whole-genome duplication.</title>
        <authorList>
            <person name="Ma L.-J."/>
            <person name="Ibrahim A.S."/>
            <person name="Skory C."/>
            <person name="Grabherr M.G."/>
            <person name="Burger G."/>
            <person name="Butler M."/>
            <person name="Elias M."/>
            <person name="Idnurm A."/>
            <person name="Lang B.F."/>
            <person name="Sone T."/>
            <person name="Abe A."/>
            <person name="Calvo S.E."/>
            <person name="Corrochano L.M."/>
            <person name="Engels R."/>
            <person name="Fu J."/>
            <person name="Hansberg W."/>
            <person name="Kim J.-M."/>
            <person name="Kodira C.D."/>
            <person name="Koehrsen M.J."/>
            <person name="Liu B."/>
            <person name="Miranda-Saavedra D."/>
            <person name="O'Leary S."/>
            <person name="Ortiz-Castellanos L."/>
            <person name="Poulter R."/>
            <person name="Rodriguez-Romero J."/>
            <person name="Ruiz-Herrera J."/>
            <person name="Shen Y.-Q."/>
            <person name="Zeng Q."/>
            <person name="Galagan J."/>
            <person name="Birren B.W."/>
            <person name="Cuomo C.A."/>
            <person name="Wickes B.L."/>
        </authorList>
    </citation>
    <scope>NUCLEOTIDE SEQUENCE [LARGE SCALE GENOMIC DNA]</scope>
    <source>
        <strain evidence="2">RA 99-880 / ATCC MYA-4621 / FGSC 9543 / NRRL 43880</strain>
    </source>
</reference>
<name>I1BP38_RHIO9</name>
<keyword evidence="2" id="KW-1185">Reference proteome</keyword>
<organism evidence="1 2">
    <name type="scientific">Rhizopus delemar (strain RA 99-880 / ATCC MYA-4621 / FGSC 9543 / NRRL 43880)</name>
    <name type="common">Mucormycosis agent</name>
    <name type="synonym">Rhizopus arrhizus var. delemar</name>
    <dbReference type="NCBI Taxonomy" id="246409"/>
    <lineage>
        <taxon>Eukaryota</taxon>
        <taxon>Fungi</taxon>
        <taxon>Fungi incertae sedis</taxon>
        <taxon>Mucoromycota</taxon>
        <taxon>Mucoromycotina</taxon>
        <taxon>Mucoromycetes</taxon>
        <taxon>Mucorales</taxon>
        <taxon>Mucorineae</taxon>
        <taxon>Rhizopodaceae</taxon>
        <taxon>Rhizopus</taxon>
    </lineage>
</organism>
<dbReference type="InParanoid" id="I1BP38"/>
<dbReference type="VEuPathDB" id="FungiDB:RO3G_02672"/>
<sequence>MVEVGHLKFPKSIEELPSLVILRNLNILLAINDAFWRLYRLSKELELINARYTKTSDFITDFIEGSKDKNRICSIRLGE</sequence>
<dbReference type="EMBL" id="CH476733">
    <property type="protein sequence ID" value="EIE77968.1"/>
    <property type="molecule type" value="Genomic_DNA"/>
</dbReference>
<gene>
    <name evidence="1" type="ORF">RO3G_02672</name>
</gene>
<dbReference type="RefSeq" id="XP_067513364.1">
    <property type="nucleotide sequence ID" value="XM_067657263.1"/>
</dbReference>
<dbReference type="OMA" id="LVVCHIF"/>
<accession>I1BP38</accession>
<dbReference type="AlphaFoldDB" id="I1BP38"/>
<dbReference type="Proteomes" id="UP000009138">
    <property type="component" value="Unassembled WGS sequence"/>
</dbReference>
<evidence type="ECO:0000313" key="1">
    <source>
        <dbReference type="EMBL" id="EIE77968.1"/>
    </source>
</evidence>
<dbReference type="GeneID" id="93609644"/>